<proteinExistence type="predicted"/>
<evidence type="ECO:0000313" key="1">
    <source>
        <dbReference type="EMBL" id="MCZ4282126.1"/>
    </source>
</evidence>
<keyword evidence="2" id="KW-1185">Reference proteome</keyword>
<protein>
    <recommendedName>
        <fullName evidence="3">Transposase</fullName>
    </recommendedName>
</protein>
<dbReference type="RefSeq" id="WP_269424272.1">
    <property type="nucleotide sequence ID" value="NZ_JAPWGY010000005.1"/>
</dbReference>
<dbReference type="EMBL" id="JAPWGY010000005">
    <property type="protein sequence ID" value="MCZ4282126.1"/>
    <property type="molecule type" value="Genomic_DNA"/>
</dbReference>
<evidence type="ECO:0008006" key="3">
    <source>
        <dbReference type="Google" id="ProtNLM"/>
    </source>
</evidence>
<gene>
    <name evidence="1" type="ORF">O4H49_15160</name>
</gene>
<dbReference type="Proteomes" id="UP001069802">
    <property type="component" value="Unassembled WGS sequence"/>
</dbReference>
<name>A0ABT4LM39_9PROT</name>
<comment type="caution">
    <text evidence="1">The sequence shown here is derived from an EMBL/GenBank/DDBJ whole genome shotgun (WGS) entry which is preliminary data.</text>
</comment>
<reference evidence="1" key="1">
    <citation type="submission" date="2022-12" db="EMBL/GenBank/DDBJ databases">
        <title>Bacterial isolates from different developmental stages of Nematostella vectensis.</title>
        <authorList>
            <person name="Fraune S."/>
        </authorList>
    </citation>
    <scope>NUCLEOTIDE SEQUENCE</scope>
    <source>
        <strain evidence="1">G21630-S1</strain>
    </source>
</reference>
<organism evidence="1 2">
    <name type="scientific">Kiloniella laminariae</name>
    <dbReference type="NCBI Taxonomy" id="454162"/>
    <lineage>
        <taxon>Bacteria</taxon>
        <taxon>Pseudomonadati</taxon>
        <taxon>Pseudomonadota</taxon>
        <taxon>Alphaproteobacteria</taxon>
        <taxon>Rhodospirillales</taxon>
        <taxon>Kiloniellaceae</taxon>
        <taxon>Kiloniella</taxon>
    </lineage>
</organism>
<accession>A0ABT4LM39</accession>
<evidence type="ECO:0000313" key="2">
    <source>
        <dbReference type="Proteomes" id="UP001069802"/>
    </source>
</evidence>
<sequence length="43" mass="4900">MMKQRKLFGIDDQLRRLSDLGDQLELLGSVVDLRPSAAAWSLR</sequence>